<accession>A0A081AQE0</accession>
<name>A0A081AQE0_PHYNI</name>
<proteinExistence type="predicted"/>
<feature type="compositionally biased region" description="Basic residues" evidence="1">
    <location>
        <begin position="235"/>
        <end position="248"/>
    </location>
</feature>
<evidence type="ECO:0000313" key="3">
    <source>
        <dbReference type="EMBL" id="ETO81101.1"/>
    </source>
</evidence>
<dbReference type="Gene3D" id="3.30.2230.10">
    <property type="entry name" value="DUSP-like"/>
    <property type="match status" value="1"/>
</dbReference>
<dbReference type="OrthoDB" id="74783at2759"/>
<organism evidence="3 4">
    <name type="scientific">Phytophthora nicotianae P1976</name>
    <dbReference type="NCBI Taxonomy" id="1317066"/>
    <lineage>
        <taxon>Eukaryota</taxon>
        <taxon>Sar</taxon>
        <taxon>Stramenopiles</taxon>
        <taxon>Oomycota</taxon>
        <taxon>Peronosporomycetes</taxon>
        <taxon>Peronosporales</taxon>
        <taxon>Peronosporaceae</taxon>
        <taxon>Phytophthora</taxon>
    </lineage>
</organism>
<feature type="compositionally biased region" description="Acidic residues" evidence="1">
    <location>
        <begin position="255"/>
        <end position="264"/>
    </location>
</feature>
<comment type="caution">
    <text evidence="3">The sequence shown here is derived from an EMBL/GenBank/DDBJ whole genome shotgun (WGS) entry which is preliminary data.</text>
</comment>
<dbReference type="InterPro" id="IPR035927">
    <property type="entry name" value="DUSP-like_sf"/>
</dbReference>
<dbReference type="AlphaFoldDB" id="A0A081AQE0"/>
<evidence type="ECO:0000256" key="1">
    <source>
        <dbReference type="SAM" id="MobiDB-lite"/>
    </source>
</evidence>
<protein>
    <recommendedName>
        <fullName evidence="2">DUSP domain-containing protein</fullName>
    </recommendedName>
</protein>
<evidence type="ECO:0000259" key="2">
    <source>
        <dbReference type="PROSITE" id="PS51283"/>
    </source>
</evidence>
<feature type="region of interest" description="Disordered" evidence="1">
    <location>
        <begin position="235"/>
        <end position="272"/>
    </location>
</feature>
<dbReference type="SUPFAM" id="SSF143791">
    <property type="entry name" value="DUSP-like"/>
    <property type="match status" value="1"/>
</dbReference>
<dbReference type="Pfam" id="PF06337">
    <property type="entry name" value="DUSP"/>
    <property type="match status" value="1"/>
</dbReference>
<dbReference type="PROSITE" id="PS51283">
    <property type="entry name" value="DUSP"/>
    <property type="match status" value="1"/>
</dbReference>
<dbReference type="GO" id="GO:0004843">
    <property type="term" value="F:cysteine-type deubiquitinase activity"/>
    <property type="evidence" value="ECO:0007669"/>
    <property type="project" value="InterPro"/>
</dbReference>
<dbReference type="EMBL" id="ANJA01000910">
    <property type="protein sequence ID" value="ETO81101.1"/>
    <property type="molecule type" value="Genomic_DNA"/>
</dbReference>
<dbReference type="InterPro" id="IPR006615">
    <property type="entry name" value="Pept_C19_DUSP"/>
</dbReference>
<evidence type="ECO:0000313" key="4">
    <source>
        <dbReference type="Proteomes" id="UP000028582"/>
    </source>
</evidence>
<sequence>MAPSLSSRPASPSDDESVDLECGLASSQHPLTRRQMERDLVLIFDSRELRRHEAWFLVETKWLDAWMSYVLGDDDDADAPKRPGPLKNDTLFDREEFRVRDNLIQTKDYRGVNPQVYALYAELYGTDDAKPIARWTLDLYATPVMIDDVREMLHVPGLKARSLVTEMNEELQSHEKGLEGLKTREEDKESWTYRCLCRCEFLVPCLNRLLGGGPTYKKEKETSWGDYFSCCKRKRRRVKKSNKRKKSKESRQEEETSSEETSSDEETHGLLG</sequence>
<reference evidence="3 4" key="1">
    <citation type="submission" date="2013-11" db="EMBL/GenBank/DDBJ databases">
        <title>The Genome Sequence of Phytophthora parasitica P1976.</title>
        <authorList>
            <consortium name="The Broad Institute Genomics Platform"/>
            <person name="Russ C."/>
            <person name="Tyler B."/>
            <person name="Panabieres F."/>
            <person name="Shan W."/>
            <person name="Tripathy S."/>
            <person name="Grunwald N."/>
            <person name="Machado M."/>
            <person name="Johnson C.S."/>
            <person name="Walker B."/>
            <person name="Young S."/>
            <person name="Zeng Q."/>
            <person name="Gargeya S."/>
            <person name="Fitzgerald M."/>
            <person name="Haas B."/>
            <person name="Abouelleil A."/>
            <person name="Allen A.W."/>
            <person name="Alvarado L."/>
            <person name="Arachchi H.M."/>
            <person name="Berlin A.M."/>
            <person name="Chapman S.B."/>
            <person name="Gainer-Dewar J."/>
            <person name="Goldberg J."/>
            <person name="Griggs A."/>
            <person name="Gujja S."/>
            <person name="Hansen M."/>
            <person name="Howarth C."/>
            <person name="Imamovic A."/>
            <person name="Ireland A."/>
            <person name="Larimer J."/>
            <person name="McCowan C."/>
            <person name="Murphy C."/>
            <person name="Pearson M."/>
            <person name="Poon T.W."/>
            <person name="Priest M."/>
            <person name="Roberts A."/>
            <person name="Saif S."/>
            <person name="Shea T."/>
            <person name="Sisk P."/>
            <person name="Sykes S."/>
            <person name="Wortman J."/>
            <person name="Nusbaum C."/>
            <person name="Birren B."/>
        </authorList>
    </citation>
    <scope>NUCLEOTIDE SEQUENCE [LARGE SCALE GENOMIC DNA]</scope>
    <source>
        <strain evidence="3 4">P1976</strain>
    </source>
</reference>
<dbReference type="SMART" id="SM00695">
    <property type="entry name" value="DUSP"/>
    <property type="match status" value="1"/>
</dbReference>
<dbReference type="Proteomes" id="UP000028582">
    <property type="component" value="Unassembled WGS sequence"/>
</dbReference>
<gene>
    <name evidence="3" type="ORF">F444_04528</name>
</gene>
<feature type="domain" description="DUSP" evidence="2">
    <location>
        <begin position="28"/>
        <end position="137"/>
    </location>
</feature>